<dbReference type="InterPro" id="IPR046621">
    <property type="entry name" value="DUF6734"/>
</dbReference>
<gene>
    <name evidence="2" type="ORF">CJ231_05375</name>
</gene>
<accession>A0A2N6QRY8</accession>
<dbReference type="Proteomes" id="UP000235564">
    <property type="component" value="Unassembled WGS sequence"/>
</dbReference>
<comment type="caution">
    <text evidence="2">The sequence shown here is derived from an EMBL/GenBank/DDBJ whole genome shotgun (WGS) entry which is preliminary data.</text>
</comment>
<evidence type="ECO:0000313" key="3">
    <source>
        <dbReference type="Proteomes" id="UP000235564"/>
    </source>
</evidence>
<reference evidence="2 3" key="1">
    <citation type="submission" date="2017-09" db="EMBL/GenBank/DDBJ databases">
        <title>Bacterial strain isolated from the female urinary microbiota.</title>
        <authorList>
            <person name="Thomas-White K."/>
            <person name="Kumar N."/>
            <person name="Forster S."/>
            <person name="Putonti C."/>
            <person name="Lawley T."/>
            <person name="Wolfe A.J."/>
        </authorList>
    </citation>
    <scope>NUCLEOTIDE SEQUENCE [LARGE SCALE GENOMIC DNA]</scope>
    <source>
        <strain evidence="2 3">UMB0536</strain>
    </source>
</reference>
<dbReference type="EMBL" id="PNGJ01000003">
    <property type="protein sequence ID" value="PMC24674.1"/>
    <property type="molecule type" value="Genomic_DNA"/>
</dbReference>
<name>A0A2N6QRY8_9BACT</name>
<evidence type="ECO:0000313" key="2">
    <source>
        <dbReference type="EMBL" id="PMC24674.1"/>
    </source>
</evidence>
<dbReference type="RefSeq" id="WP_102697067.1">
    <property type="nucleotide sequence ID" value="NZ_PNGJ01000003.1"/>
</dbReference>
<protein>
    <recommendedName>
        <fullName evidence="1">DUF6734 domain-containing protein</fullName>
    </recommendedName>
</protein>
<organism evidence="2 3">
    <name type="scientific">Hoylesella buccalis</name>
    <dbReference type="NCBI Taxonomy" id="28127"/>
    <lineage>
        <taxon>Bacteria</taxon>
        <taxon>Pseudomonadati</taxon>
        <taxon>Bacteroidota</taxon>
        <taxon>Bacteroidia</taxon>
        <taxon>Bacteroidales</taxon>
        <taxon>Prevotellaceae</taxon>
        <taxon>Hoylesella</taxon>
    </lineage>
</organism>
<dbReference type="Pfam" id="PF20508">
    <property type="entry name" value="DUF6734"/>
    <property type="match status" value="1"/>
</dbReference>
<feature type="domain" description="DUF6734" evidence="1">
    <location>
        <begin position="1"/>
        <end position="70"/>
    </location>
</feature>
<sequence>MKIIQSFWGGHNKDIENPYGWANYRFHWLGWMLSSLQLRSHYEKVELYTDKFGYDLLVKKLRLPYTEFMLFLTN</sequence>
<dbReference type="AlphaFoldDB" id="A0A2N6QRY8"/>
<proteinExistence type="predicted"/>
<evidence type="ECO:0000259" key="1">
    <source>
        <dbReference type="Pfam" id="PF20508"/>
    </source>
</evidence>